<dbReference type="OrthoDB" id="7834608at2"/>
<dbReference type="RefSeq" id="WP_008031096.1">
    <property type="nucleotide sequence ID" value="NZ_ACYY01000014.1"/>
</dbReference>
<dbReference type="AlphaFoldDB" id="C8S2L3"/>
<gene>
    <name evidence="2" type="ORF">Rsw2DRAFT_2291</name>
</gene>
<evidence type="ECO:0000256" key="1">
    <source>
        <dbReference type="SAM" id="SignalP"/>
    </source>
</evidence>
<reference evidence="2 3" key="1">
    <citation type="submission" date="2009-08" db="EMBL/GenBank/DDBJ databases">
        <title>The draft genome of Rhodobacter sp. SW2.</title>
        <authorList>
            <consortium name="US DOE Joint Genome Institute (JGI-PGF)"/>
            <person name="Lucas S."/>
            <person name="Copeland A."/>
            <person name="Lapidus A."/>
            <person name="Glavina del Rio T."/>
            <person name="Tice H."/>
            <person name="Bruce D."/>
            <person name="Goodwin L."/>
            <person name="Pitluck S."/>
            <person name="Larimer F."/>
            <person name="Land M.L."/>
            <person name="Hauser L."/>
            <person name="Emerson D."/>
        </authorList>
    </citation>
    <scope>NUCLEOTIDE SEQUENCE [LARGE SCALE GENOMIC DNA]</scope>
    <source>
        <strain evidence="2 3">SW2</strain>
    </source>
</reference>
<dbReference type="eggNOG" id="ENOG5030BXW">
    <property type="taxonomic scope" value="Bacteria"/>
</dbReference>
<accession>C8S2L3</accession>
<evidence type="ECO:0000313" key="2">
    <source>
        <dbReference type="EMBL" id="EEW24884.1"/>
    </source>
</evidence>
<dbReference type="STRING" id="371731.Rsw2DRAFT_2291"/>
<dbReference type="EMBL" id="ACYY01000014">
    <property type="protein sequence ID" value="EEW24884.1"/>
    <property type="molecule type" value="Genomic_DNA"/>
</dbReference>
<keyword evidence="3" id="KW-1185">Reference proteome</keyword>
<keyword evidence="1" id="KW-0732">Signal</keyword>
<dbReference type="PROSITE" id="PS51257">
    <property type="entry name" value="PROKAR_LIPOPROTEIN"/>
    <property type="match status" value="1"/>
</dbReference>
<feature type="chain" id="PRO_5002990504" description="Lipoprotein" evidence="1">
    <location>
        <begin position="26"/>
        <end position="190"/>
    </location>
</feature>
<organism evidence="2 3">
    <name type="scientific">Rhodobacter ferrooxidans</name>
    <dbReference type="NCBI Taxonomy" id="371731"/>
    <lineage>
        <taxon>Bacteria</taxon>
        <taxon>Pseudomonadati</taxon>
        <taxon>Pseudomonadota</taxon>
        <taxon>Alphaproteobacteria</taxon>
        <taxon>Rhodobacterales</taxon>
        <taxon>Rhodobacter group</taxon>
        <taxon>Rhodobacter</taxon>
    </lineage>
</organism>
<proteinExistence type="predicted"/>
<feature type="signal peptide" evidence="1">
    <location>
        <begin position="1"/>
        <end position="25"/>
    </location>
</feature>
<evidence type="ECO:0000313" key="3">
    <source>
        <dbReference type="Proteomes" id="UP000010121"/>
    </source>
</evidence>
<evidence type="ECO:0008006" key="4">
    <source>
        <dbReference type="Google" id="ProtNLM"/>
    </source>
</evidence>
<sequence length="190" mass="20686">MTLLRKIALTAGLLLLVACGKNDLAAPPAELGDFVLGLNIVVADNMQKVPISRPVTVEEWEAVMKKAVEDRFGRYRGDRVYNIGISVDAFALAPKGVPLVVAPKSVLMITANIWDDAKGQKLNRKGKRITVFESLSGDTVVGSGLTRSKEQQMAALSYNAVKAVERWLMDNPAWFDMTDSRRSPTPSAAN</sequence>
<comment type="caution">
    <text evidence="2">The sequence shown here is derived from an EMBL/GenBank/DDBJ whole genome shotgun (WGS) entry which is preliminary data.</text>
</comment>
<protein>
    <recommendedName>
        <fullName evidence="4">Lipoprotein</fullName>
    </recommendedName>
</protein>
<name>C8S2L3_9RHOB</name>
<dbReference type="Proteomes" id="UP000010121">
    <property type="component" value="Unassembled WGS sequence"/>
</dbReference>